<dbReference type="AlphaFoldDB" id="A0A1B6JDR6"/>
<dbReference type="PANTHER" id="PTHR21043">
    <property type="entry name" value="IOJAP SUPERFAMILY ORTHOLOG"/>
    <property type="match status" value="1"/>
</dbReference>
<reference evidence="6" key="1">
    <citation type="submission" date="2015-11" db="EMBL/GenBank/DDBJ databases">
        <title>De novo transcriptome assembly of four potential Pierce s Disease insect vectors from Arizona vineyards.</title>
        <authorList>
            <person name="Tassone E.E."/>
        </authorList>
    </citation>
    <scope>NUCLEOTIDE SEQUENCE</scope>
</reference>
<dbReference type="HAMAP" id="MF_01477">
    <property type="entry name" value="Iojap_RsfS"/>
    <property type="match status" value="1"/>
</dbReference>
<organism evidence="6">
    <name type="scientific">Homalodisca liturata</name>
    <dbReference type="NCBI Taxonomy" id="320908"/>
    <lineage>
        <taxon>Eukaryota</taxon>
        <taxon>Metazoa</taxon>
        <taxon>Ecdysozoa</taxon>
        <taxon>Arthropoda</taxon>
        <taxon>Hexapoda</taxon>
        <taxon>Insecta</taxon>
        <taxon>Pterygota</taxon>
        <taxon>Neoptera</taxon>
        <taxon>Paraneoptera</taxon>
        <taxon>Hemiptera</taxon>
        <taxon>Auchenorrhyncha</taxon>
        <taxon>Membracoidea</taxon>
        <taxon>Cicadellidae</taxon>
        <taxon>Cicadellinae</taxon>
        <taxon>Proconiini</taxon>
        <taxon>Homalodisca</taxon>
    </lineage>
</organism>
<evidence type="ECO:0000256" key="2">
    <source>
        <dbReference type="ARBA" id="ARBA00010574"/>
    </source>
</evidence>
<dbReference type="InterPro" id="IPR043519">
    <property type="entry name" value="NT_sf"/>
</dbReference>
<gene>
    <name evidence="6" type="ORF">g.6854</name>
</gene>
<dbReference type="GO" id="GO:0017148">
    <property type="term" value="P:negative regulation of translation"/>
    <property type="evidence" value="ECO:0007669"/>
    <property type="project" value="TreeGrafter"/>
</dbReference>
<dbReference type="Pfam" id="PF02410">
    <property type="entry name" value="RsfS"/>
    <property type="match status" value="1"/>
</dbReference>
<evidence type="ECO:0000313" key="6">
    <source>
        <dbReference type="EMBL" id="JAS97344.1"/>
    </source>
</evidence>
<proteinExistence type="inferred from homology"/>
<dbReference type="NCBIfam" id="TIGR00090">
    <property type="entry name" value="rsfS_iojap_ybeB"/>
    <property type="match status" value="1"/>
</dbReference>
<comment type="similarity">
    <text evidence="2">Belongs to the Iojap/RsfS family.</text>
</comment>
<evidence type="ECO:0000256" key="4">
    <source>
        <dbReference type="ARBA" id="ARBA00053669"/>
    </source>
</evidence>
<name>A0A1B6JDR6_9HEMI</name>
<evidence type="ECO:0000256" key="5">
    <source>
        <dbReference type="ARBA" id="ARBA00073331"/>
    </source>
</evidence>
<dbReference type="GO" id="GO:0043023">
    <property type="term" value="F:ribosomal large subunit binding"/>
    <property type="evidence" value="ECO:0007669"/>
    <property type="project" value="TreeGrafter"/>
</dbReference>
<comment type="subcellular location">
    <subcellularLocation>
        <location evidence="1">Mitochondrion</location>
    </subcellularLocation>
</comment>
<dbReference type="PANTHER" id="PTHR21043:SF0">
    <property type="entry name" value="MITOCHONDRIAL ASSEMBLY OF RIBOSOMAL LARGE SUBUNIT PROTEIN 1"/>
    <property type="match status" value="1"/>
</dbReference>
<accession>A0A1B6JDR6</accession>
<evidence type="ECO:0000256" key="1">
    <source>
        <dbReference type="ARBA" id="ARBA00004173"/>
    </source>
</evidence>
<comment type="function">
    <text evidence="4">Required for normal mitochondrial ribosome function and mitochondrial translation. May play a role in ribosome biogenesis by preventing premature association of the 28S and 39S ribosomal subunits. Interacts with mitochondrial ribosomal protein uL14m (MRPL14), probably blocking formation of intersubunit bridge B8, preventing association of the 28S and 39S ribosomal subunits. Addition to isolated mitochondrial ribosomal subunits partially inhibits translation, probably by interfering with the association of the 28S and 39S ribosomal subunits and the formation of functional ribosomes. May also participate in the assembly and/or regulation of the stability of the large subunit of the mitochondrial ribosome. May function as a ribosomal silencing factor.</text>
</comment>
<dbReference type="GO" id="GO:0090071">
    <property type="term" value="P:negative regulation of ribosome biogenesis"/>
    <property type="evidence" value="ECO:0007669"/>
    <property type="project" value="TreeGrafter"/>
</dbReference>
<evidence type="ECO:0000256" key="3">
    <source>
        <dbReference type="ARBA" id="ARBA00023128"/>
    </source>
</evidence>
<dbReference type="FunFam" id="3.30.460.10:FF:000018">
    <property type="entry name" value="Mitochondrial assembly of ribosomal large subunit 1"/>
    <property type="match status" value="1"/>
</dbReference>
<protein>
    <recommendedName>
        <fullName evidence="5">Mitochondrial assembly of ribosomal large subunit protein 1</fullName>
    </recommendedName>
</protein>
<dbReference type="Gene3D" id="3.30.460.10">
    <property type="entry name" value="Beta Polymerase, domain 2"/>
    <property type="match status" value="1"/>
</dbReference>
<dbReference type="SUPFAM" id="SSF81301">
    <property type="entry name" value="Nucleotidyltransferase"/>
    <property type="match status" value="1"/>
</dbReference>
<keyword evidence="3" id="KW-0496">Mitochondrion</keyword>
<dbReference type="GO" id="GO:0005739">
    <property type="term" value="C:mitochondrion"/>
    <property type="evidence" value="ECO:0007669"/>
    <property type="project" value="UniProtKB-SubCell"/>
</dbReference>
<dbReference type="InterPro" id="IPR004394">
    <property type="entry name" value="Iojap/RsfS/C7orf30"/>
</dbReference>
<sequence>MFTSNRICLIKLKEVVSLQLKRKPTHVLTGDFRTRCFCDKKDGNKSTHSNNNRPTDTDNIKIEEADSILDSKYKIFQESDAPVLLDVYEEKMQLENKIDIVQHEQNEYHGLNLERGVLGVYDIEDLVELLRRDKAEDIFVAKLPAAANYVDHIVVVNGRSKRHMTGMAERVRRVFKKKRMSSDILPRIEGEGSSHWMALDLGNIALHIFSRDARQVYDLESLWSVGTEFDTLANAPDDPLIALLKKHAISLNDITSKAE</sequence>
<dbReference type="EMBL" id="GECU01010362">
    <property type="protein sequence ID" value="JAS97344.1"/>
    <property type="molecule type" value="Transcribed_RNA"/>
</dbReference>